<dbReference type="Proteomes" id="UP001165960">
    <property type="component" value="Unassembled WGS sequence"/>
</dbReference>
<proteinExistence type="predicted"/>
<name>A0ACC2RRI2_9FUNG</name>
<evidence type="ECO:0000313" key="2">
    <source>
        <dbReference type="Proteomes" id="UP001165960"/>
    </source>
</evidence>
<evidence type="ECO:0000313" key="1">
    <source>
        <dbReference type="EMBL" id="KAJ9052661.1"/>
    </source>
</evidence>
<protein>
    <submittedName>
        <fullName evidence="1">Uncharacterized protein</fullName>
    </submittedName>
</protein>
<organism evidence="1 2">
    <name type="scientific">Entomophthora muscae</name>
    <dbReference type="NCBI Taxonomy" id="34485"/>
    <lineage>
        <taxon>Eukaryota</taxon>
        <taxon>Fungi</taxon>
        <taxon>Fungi incertae sedis</taxon>
        <taxon>Zoopagomycota</taxon>
        <taxon>Entomophthoromycotina</taxon>
        <taxon>Entomophthoromycetes</taxon>
        <taxon>Entomophthorales</taxon>
        <taxon>Entomophthoraceae</taxon>
        <taxon>Entomophthora</taxon>
    </lineage>
</organism>
<dbReference type="EMBL" id="QTSX02006628">
    <property type="protein sequence ID" value="KAJ9052661.1"/>
    <property type="molecule type" value="Genomic_DNA"/>
</dbReference>
<accession>A0ACC2RRI2</accession>
<gene>
    <name evidence="1" type="ORF">DSO57_1032140</name>
</gene>
<comment type="caution">
    <text evidence="1">The sequence shown here is derived from an EMBL/GenBank/DDBJ whole genome shotgun (WGS) entry which is preliminary data.</text>
</comment>
<sequence length="93" mass="10556">MEEIKASPNPFSDDSSDQIRQAAVDVLTQYSELAAHALHNNESTARTQLRMLRFLVDAAPPAPAPILSTRIQNKQRHHTYSREPIEFDSMDYC</sequence>
<reference evidence="1" key="1">
    <citation type="submission" date="2022-04" db="EMBL/GenBank/DDBJ databases">
        <title>Genome of the entomopathogenic fungus Entomophthora muscae.</title>
        <authorList>
            <person name="Elya C."/>
            <person name="Lovett B.R."/>
            <person name="Lee E."/>
            <person name="Macias A.M."/>
            <person name="Hajek A.E."/>
            <person name="De Bivort B.L."/>
            <person name="Kasson M.T."/>
            <person name="De Fine Licht H.H."/>
            <person name="Stajich J.E."/>
        </authorList>
    </citation>
    <scope>NUCLEOTIDE SEQUENCE</scope>
    <source>
        <strain evidence="1">Berkeley</strain>
    </source>
</reference>
<keyword evidence="2" id="KW-1185">Reference proteome</keyword>